<organism evidence="1 2">
    <name type="scientific">Naganishia onofrii</name>
    <dbReference type="NCBI Taxonomy" id="1851511"/>
    <lineage>
        <taxon>Eukaryota</taxon>
        <taxon>Fungi</taxon>
        <taxon>Dikarya</taxon>
        <taxon>Basidiomycota</taxon>
        <taxon>Agaricomycotina</taxon>
        <taxon>Tremellomycetes</taxon>
        <taxon>Filobasidiales</taxon>
        <taxon>Filobasidiaceae</taxon>
        <taxon>Naganishia</taxon>
    </lineage>
</organism>
<dbReference type="Proteomes" id="UP001234202">
    <property type="component" value="Unassembled WGS sequence"/>
</dbReference>
<name>A0ACC2X5J3_9TREE</name>
<sequence length="874" mass="87610">MRSSTSSVWASTLCFLAAISSSLALTTTIDLGTAINYAVLAESAITNVEQSSIVGNVGLSPAAAAGITGFALVLDSSGQFATSKQVSGQVSAADYASPTPGTLSVAVGDMLAAYNSAAGRAADFTNEGAGEIGGLTLAPGVHKFNTGVTVSSNVILSGTCNDVFVFQISGTYAQAPNTAIVLVGGVRPSQVFWQVSGTFTVGASAQGASFQGIVLAATQVTLTTGSTITGRIYSQTGIAIQQTNIMQPQDGNSCGPSTVTLTQATTIVSTLPAVTSTIISTAPPTTTTLISTIEGVRTTLYSTLPGSIITSVITAPGVITTATLTAPITLTTTLAGQVTTIPGQITTISAEPITVTQTLPGTIQTVVSTLPPSTILVPTTIQGQLTTVTSLAPASTITSSITAPGVITTSIVTAPGVRTTEIVTLVQTLPPQVSTRTTTIAGTPIVLTTTLPASTVTNVFVGPVSTQTLISTVYVPYTTMIPTTIIQGGLTFYETITLAGSDATFQPSTVTIVSTETRPAATSTLTLTETSLGIRPTTITESAIARTETVTSVGTQTNVLTVTASGTTSVVTSLVPTTNVQTKTVTEQGSTLVSSVTETIIQTRVVTTEMPGGFYTTTMLVPMPGTNTLDQSRGGSAQVSTKTIVQSGTTIITQVPVTQTLTQVLTTTIVGNNNGRGSSSSVESGSMAAATDKASTMAIQSSGGDTASQGVSLNAVQGGYITATAQQPAASQVAQVGGTANGPQEASTTLLTSDHSAWASATPLPSTTMTTSMNAAQSAASSKSESARMCTSSASSVALSQCMAAALSSVYSVCVPTSAFGTASAAAISTQASAPGTTATRNGTIIGATSGEKRLALGSFGMTGLIASVITILF</sequence>
<gene>
    <name evidence="1" type="ORF">QFC24_005760</name>
</gene>
<protein>
    <submittedName>
        <fullName evidence="1">Uncharacterized protein</fullName>
    </submittedName>
</protein>
<keyword evidence="2" id="KW-1185">Reference proteome</keyword>
<comment type="caution">
    <text evidence="1">The sequence shown here is derived from an EMBL/GenBank/DDBJ whole genome shotgun (WGS) entry which is preliminary data.</text>
</comment>
<proteinExistence type="predicted"/>
<evidence type="ECO:0000313" key="1">
    <source>
        <dbReference type="EMBL" id="KAJ9119289.1"/>
    </source>
</evidence>
<reference evidence="1" key="1">
    <citation type="submission" date="2023-04" db="EMBL/GenBank/DDBJ databases">
        <title>Draft Genome sequencing of Naganishia species isolated from polar environments using Oxford Nanopore Technology.</title>
        <authorList>
            <person name="Leo P."/>
            <person name="Venkateswaran K."/>
        </authorList>
    </citation>
    <scope>NUCLEOTIDE SEQUENCE</scope>
    <source>
        <strain evidence="1">DBVPG 5303</strain>
    </source>
</reference>
<accession>A0ACC2X5J3</accession>
<dbReference type="EMBL" id="JASBWV010000025">
    <property type="protein sequence ID" value="KAJ9119289.1"/>
    <property type="molecule type" value="Genomic_DNA"/>
</dbReference>
<evidence type="ECO:0000313" key="2">
    <source>
        <dbReference type="Proteomes" id="UP001234202"/>
    </source>
</evidence>